<dbReference type="PROSITE" id="PS00018">
    <property type="entry name" value="EF_HAND_1"/>
    <property type="match status" value="2"/>
</dbReference>
<dbReference type="EMBL" id="JAFCMP010000537">
    <property type="protein sequence ID" value="KAG5176369.1"/>
    <property type="molecule type" value="Genomic_DNA"/>
</dbReference>
<dbReference type="Proteomes" id="UP000664859">
    <property type="component" value="Unassembled WGS sequence"/>
</dbReference>
<dbReference type="AlphaFoldDB" id="A0A835YJB2"/>
<name>A0A835YJB2_9STRA</name>
<dbReference type="InterPro" id="IPR018247">
    <property type="entry name" value="EF_Hand_1_Ca_BS"/>
</dbReference>
<dbReference type="SMART" id="SM00054">
    <property type="entry name" value="EFh"/>
    <property type="match status" value="2"/>
</dbReference>
<dbReference type="InterPro" id="IPR040365">
    <property type="entry name" value="EFHD1/2"/>
</dbReference>
<evidence type="ECO:0000313" key="6">
    <source>
        <dbReference type="Proteomes" id="UP000664859"/>
    </source>
</evidence>
<dbReference type="PANTHER" id="PTHR13025">
    <property type="entry name" value="EF-HAND DOMAIN-CONTAINING PROTEIN D"/>
    <property type="match status" value="1"/>
</dbReference>
<evidence type="ECO:0000256" key="2">
    <source>
        <dbReference type="ARBA" id="ARBA00022737"/>
    </source>
</evidence>
<keyword evidence="3" id="KW-0106">Calcium</keyword>
<feature type="domain" description="EF-hand" evidence="4">
    <location>
        <begin position="153"/>
        <end position="188"/>
    </location>
</feature>
<dbReference type="InterPro" id="IPR002048">
    <property type="entry name" value="EF_hand_dom"/>
</dbReference>
<comment type="caution">
    <text evidence="5">The sequence shown here is derived from an EMBL/GenBank/DDBJ whole genome shotgun (WGS) entry which is preliminary data.</text>
</comment>
<protein>
    <recommendedName>
        <fullName evidence="4">EF-hand domain-containing protein</fullName>
    </recommendedName>
</protein>
<proteinExistence type="predicted"/>
<dbReference type="Gene3D" id="1.10.238.10">
    <property type="entry name" value="EF-hand"/>
    <property type="match status" value="2"/>
</dbReference>
<evidence type="ECO:0000313" key="5">
    <source>
        <dbReference type="EMBL" id="KAG5176369.1"/>
    </source>
</evidence>
<dbReference type="GO" id="GO:0005509">
    <property type="term" value="F:calcium ion binding"/>
    <property type="evidence" value="ECO:0007669"/>
    <property type="project" value="InterPro"/>
</dbReference>
<evidence type="ECO:0000256" key="1">
    <source>
        <dbReference type="ARBA" id="ARBA00022723"/>
    </source>
</evidence>
<dbReference type="Pfam" id="PF13499">
    <property type="entry name" value="EF-hand_7"/>
    <property type="match status" value="1"/>
</dbReference>
<keyword evidence="2" id="KW-0677">Repeat</keyword>
<dbReference type="SUPFAM" id="SSF47473">
    <property type="entry name" value="EF-hand"/>
    <property type="match status" value="1"/>
</dbReference>
<accession>A0A835YJB2</accession>
<organism evidence="5 6">
    <name type="scientific">Tribonema minus</name>
    <dbReference type="NCBI Taxonomy" id="303371"/>
    <lineage>
        <taxon>Eukaryota</taxon>
        <taxon>Sar</taxon>
        <taxon>Stramenopiles</taxon>
        <taxon>Ochrophyta</taxon>
        <taxon>PX clade</taxon>
        <taxon>Xanthophyceae</taxon>
        <taxon>Tribonematales</taxon>
        <taxon>Tribonemataceae</taxon>
        <taxon>Tribonema</taxon>
    </lineage>
</organism>
<gene>
    <name evidence="5" type="ORF">JKP88DRAFT_335712</name>
</gene>
<dbReference type="PANTHER" id="PTHR13025:SF6">
    <property type="entry name" value="EF-HAND DOMAIN-CONTAINING PROTEIN-RELATED"/>
    <property type="match status" value="1"/>
</dbReference>
<dbReference type="InterPro" id="IPR011992">
    <property type="entry name" value="EF-hand-dom_pair"/>
</dbReference>
<reference evidence="5" key="1">
    <citation type="submission" date="2021-02" db="EMBL/GenBank/DDBJ databases">
        <title>First Annotated Genome of the Yellow-green Alga Tribonema minus.</title>
        <authorList>
            <person name="Mahan K.M."/>
        </authorList>
    </citation>
    <scope>NUCLEOTIDE SEQUENCE</scope>
    <source>
        <strain evidence="5">UTEX B ZZ1240</strain>
    </source>
</reference>
<keyword evidence="6" id="KW-1185">Reference proteome</keyword>
<evidence type="ECO:0000259" key="4">
    <source>
        <dbReference type="PROSITE" id="PS50222"/>
    </source>
</evidence>
<feature type="domain" description="EF-hand" evidence="4">
    <location>
        <begin position="95"/>
        <end position="130"/>
    </location>
</feature>
<dbReference type="CDD" id="cd00051">
    <property type="entry name" value="EFh"/>
    <property type="match status" value="1"/>
</dbReference>
<dbReference type="PROSITE" id="PS50222">
    <property type="entry name" value="EF_HAND_2"/>
    <property type="match status" value="2"/>
</dbReference>
<dbReference type="OrthoDB" id="37100at2759"/>
<sequence>MNAELAAKLARRQKLNDIGEPKALPAPTGAGDELAALLKKRASLAEPETVLPTRAMEVKRASANAGVVAAPAFAVPKRSEAIFDPSVEFSEFTVKEAQEFMHYFRTYDVDRSGTLNVEELKKMMESGASLGTPQTHTALTEMVRGVGGNHDGETHTALTEMVREVDGNHDGEVSMREFFSIMQRARNGSLKSSCQGLQDMAAGMQSIEVHEVGVGGAKSFFEAKANQLKRSQEAEDKVKSDLAARKSQAQAELQRKADFKARLSQFNNGAGGDAPAAGVAR</sequence>
<evidence type="ECO:0000256" key="3">
    <source>
        <dbReference type="ARBA" id="ARBA00022837"/>
    </source>
</evidence>
<keyword evidence="1" id="KW-0479">Metal-binding</keyword>